<sequence>MSFYTSLSGLQASQTEMSTISHNLANVATNGFKKSRTEFADVMASSVSMSPTQMIGSGTIVKAIRQQFGQGASIQSTNALDLMISGEGFFAVKPDPDSAKVAFTRNGGFSVNADRFVTDSNGGHLQVYPVDGSGTVVATGLDSTINLQLPPTSGTPKPTEVVSLAVNLSANATVPKDNPVFNTTTNPYAFDRFNPATYNNSSQTIVYDAVGNATTMTNYYIRDTVSTGAGSNSNWLVYTFVGDRQMQVAGSNDPTTMTFDSSGAKVAPSSAIQFDAFTPNGTTTPQQVTLDFGTATTQLGQPFSKLMETQDGRAVGQLEGVSVGEDGIVRASFSNGDTQALGKVVLANFSNPSGLRQLGNSYWTSTGVSGEARLGEAGANGFGSLMSGAVERSNVDITEELVGLIAAQRNFQANAKALDTSSQTSQTILNIRN</sequence>
<comment type="subcellular location">
    <subcellularLocation>
        <location evidence="1 5">Bacterial flagellum basal body</location>
    </subcellularLocation>
</comment>
<dbReference type="InterPro" id="IPR001444">
    <property type="entry name" value="Flag_bb_rod_N"/>
</dbReference>
<evidence type="ECO:0000256" key="1">
    <source>
        <dbReference type="ARBA" id="ARBA00004117"/>
    </source>
</evidence>
<dbReference type="OrthoDB" id="8372879at2"/>
<keyword evidence="11" id="KW-1185">Reference proteome</keyword>
<evidence type="ECO:0000256" key="5">
    <source>
        <dbReference type="RuleBase" id="RU362116"/>
    </source>
</evidence>
<dbReference type="RefSeq" id="WP_097062770.1">
    <property type="nucleotide sequence ID" value="NZ_OBMI01000001.1"/>
</dbReference>
<reference evidence="10 11" key="1">
    <citation type="submission" date="2017-07" db="EMBL/GenBank/DDBJ databases">
        <authorList>
            <person name="Sun Z.S."/>
            <person name="Albrecht U."/>
            <person name="Echele G."/>
            <person name="Lee C.C."/>
        </authorList>
    </citation>
    <scope>NUCLEOTIDE SEQUENCE [LARGE SCALE GENOMIC DNA]</scope>
    <source>
        <strain evidence="10 11">CGMCC 1.12672</strain>
    </source>
</reference>
<dbReference type="PANTHER" id="PTHR30435">
    <property type="entry name" value="FLAGELLAR PROTEIN"/>
    <property type="match status" value="1"/>
</dbReference>
<dbReference type="InterPro" id="IPR011491">
    <property type="entry name" value="FlgE_D2"/>
</dbReference>
<dbReference type="EMBL" id="OBMI01000001">
    <property type="protein sequence ID" value="SOB80200.1"/>
    <property type="molecule type" value="Genomic_DNA"/>
</dbReference>
<evidence type="ECO:0000313" key="11">
    <source>
        <dbReference type="Proteomes" id="UP000219494"/>
    </source>
</evidence>
<dbReference type="GO" id="GO:0009424">
    <property type="term" value="C:bacterial-type flagellum hook"/>
    <property type="evidence" value="ECO:0007669"/>
    <property type="project" value="TreeGrafter"/>
</dbReference>
<dbReference type="NCBIfam" id="TIGR03506">
    <property type="entry name" value="FlgEFG_subfam"/>
    <property type="match status" value="1"/>
</dbReference>
<evidence type="ECO:0000256" key="2">
    <source>
        <dbReference type="ARBA" id="ARBA00009677"/>
    </source>
</evidence>
<dbReference type="Proteomes" id="UP000219494">
    <property type="component" value="Unassembled WGS sequence"/>
</dbReference>
<dbReference type="Pfam" id="PF07559">
    <property type="entry name" value="FlgE_D2"/>
    <property type="match status" value="1"/>
</dbReference>
<evidence type="ECO:0000259" key="8">
    <source>
        <dbReference type="Pfam" id="PF07559"/>
    </source>
</evidence>
<protein>
    <recommendedName>
        <fullName evidence="3 5">Flagellar hook protein FlgE</fullName>
    </recommendedName>
</protein>
<evidence type="ECO:0000256" key="4">
    <source>
        <dbReference type="ARBA" id="ARBA00023143"/>
    </source>
</evidence>
<organism evidence="10 11">
    <name type="scientific">Sphingomonas guangdongensis</name>
    <dbReference type="NCBI Taxonomy" id="1141890"/>
    <lineage>
        <taxon>Bacteria</taxon>
        <taxon>Pseudomonadati</taxon>
        <taxon>Pseudomonadota</taxon>
        <taxon>Alphaproteobacteria</taxon>
        <taxon>Sphingomonadales</taxon>
        <taxon>Sphingomonadaceae</taxon>
        <taxon>Sphingomonas</taxon>
    </lineage>
</organism>
<dbReference type="GO" id="GO:0005829">
    <property type="term" value="C:cytosol"/>
    <property type="evidence" value="ECO:0007669"/>
    <property type="project" value="TreeGrafter"/>
</dbReference>
<keyword evidence="10" id="KW-0966">Cell projection</keyword>
<dbReference type="Pfam" id="PF22692">
    <property type="entry name" value="LlgE_F_G_D1"/>
    <property type="match status" value="1"/>
</dbReference>
<evidence type="ECO:0000256" key="3">
    <source>
        <dbReference type="ARBA" id="ARBA00019015"/>
    </source>
</evidence>
<name>A0A285QE41_9SPHN</name>
<comment type="function">
    <text evidence="5">A flexible structure which links the flagellar filament to the drive apparatus in the basal body.</text>
</comment>
<dbReference type="InterPro" id="IPR010930">
    <property type="entry name" value="Flg_bb/hook_C_dom"/>
</dbReference>
<comment type="similarity">
    <text evidence="2 5">Belongs to the flagella basal body rod proteins family.</text>
</comment>
<dbReference type="GO" id="GO:0009425">
    <property type="term" value="C:bacterial-type flagellum basal body"/>
    <property type="evidence" value="ECO:0007669"/>
    <property type="project" value="UniProtKB-SubCell"/>
</dbReference>
<evidence type="ECO:0000259" key="7">
    <source>
        <dbReference type="Pfam" id="PF06429"/>
    </source>
</evidence>
<evidence type="ECO:0000259" key="6">
    <source>
        <dbReference type="Pfam" id="PF00460"/>
    </source>
</evidence>
<feature type="domain" description="Flagellar basal-body/hook protein C-terminal" evidence="7">
    <location>
        <begin position="386"/>
        <end position="431"/>
    </location>
</feature>
<feature type="domain" description="Flagellar basal body rod protein N-terminal" evidence="6">
    <location>
        <begin position="3"/>
        <end position="33"/>
    </location>
</feature>
<keyword evidence="10" id="KW-0969">Cilium</keyword>
<dbReference type="InterPro" id="IPR053967">
    <property type="entry name" value="LlgE_F_G-like_D1"/>
</dbReference>
<dbReference type="Pfam" id="PF06429">
    <property type="entry name" value="Flg_bbr_C"/>
    <property type="match status" value="1"/>
</dbReference>
<accession>A0A285QE41</accession>
<dbReference type="InterPro" id="IPR020013">
    <property type="entry name" value="Flagellar_FlgE/F/G"/>
</dbReference>
<feature type="domain" description="Flagellar hook protein FlgE/F/G-like D1" evidence="9">
    <location>
        <begin position="83"/>
        <end position="146"/>
    </location>
</feature>
<evidence type="ECO:0000313" key="10">
    <source>
        <dbReference type="EMBL" id="SOB80200.1"/>
    </source>
</evidence>
<dbReference type="AlphaFoldDB" id="A0A285QE41"/>
<feature type="domain" description="Flagellar hook protein FlgE D2" evidence="8">
    <location>
        <begin position="184"/>
        <end position="312"/>
    </location>
</feature>
<dbReference type="Pfam" id="PF00460">
    <property type="entry name" value="Flg_bb_rod"/>
    <property type="match status" value="1"/>
</dbReference>
<dbReference type="PANTHER" id="PTHR30435:SF1">
    <property type="entry name" value="FLAGELLAR HOOK PROTEIN FLGE"/>
    <property type="match status" value="1"/>
</dbReference>
<evidence type="ECO:0000259" key="9">
    <source>
        <dbReference type="Pfam" id="PF22692"/>
    </source>
</evidence>
<keyword evidence="10" id="KW-0282">Flagellum</keyword>
<dbReference type="InterPro" id="IPR037925">
    <property type="entry name" value="FlgE/F/G-like"/>
</dbReference>
<gene>
    <name evidence="10" type="ORF">SAMN06297144_0939</name>
</gene>
<keyword evidence="4 5" id="KW-0975">Bacterial flagellum</keyword>
<dbReference type="Gene3D" id="2.60.98.20">
    <property type="entry name" value="Flagellar hook protein FlgE"/>
    <property type="match status" value="1"/>
</dbReference>
<dbReference type="SUPFAM" id="SSF117143">
    <property type="entry name" value="Flagellar hook protein flgE"/>
    <property type="match status" value="1"/>
</dbReference>
<dbReference type="GO" id="GO:0071978">
    <property type="term" value="P:bacterial-type flagellum-dependent swarming motility"/>
    <property type="evidence" value="ECO:0007669"/>
    <property type="project" value="TreeGrafter"/>
</dbReference>
<proteinExistence type="inferred from homology"/>
<dbReference type="InterPro" id="IPR037058">
    <property type="entry name" value="Falgellar_hook_FlgE_sf"/>
</dbReference>